<dbReference type="PANTHER" id="PTHR36766">
    <property type="entry name" value="PLANT BROAD-SPECTRUM MILDEW RESISTANCE PROTEIN RPW8"/>
    <property type="match status" value="1"/>
</dbReference>
<dbReference type="InterPro" id="IPR032675">
    <property type="entry name" value="LRR_dom_sf"/>
</dbReference>
<dbReference type="InterPro" id="IPR027417">
    <property type="entry name" value="P-loop_NTPase"/>
</dbReference>
<gene>
    <name evidence="6" type="ORF">OSB04_016593</name>
</gene>
<comment type="caution">
    <text evidence="6">The sequence shown here is derived from an EMBL/GenBank/DDBJ whole genome shotgun (WGS) entry which is preliminary data.</text>
</comment>
<sequence>MAMFVDPLLSESISKLLEVVVFVAETTANFKPQLEQLKTTIERIGPIIDEITELNRKLDRSKQESDAFIAEIRSATKLVNKCLKIKKNLIKRFTHSLKLKDLNEKLLRFFQVDVQAYQCRDIKQTLVEVNRVSDRIETMALDVKKTLSNTSSLMMSRCVSREDEGIERERLGWRVPTRPRGIVAFERPLENLKAMVLADNMDCDGFEDGSVVVVSAPGGCGKTTLVTMLCYDHQIQAKFGERIFFVTVSETPNFMVIVNDLLNPNSFAQQVQFQYVAENAKQNNIEDARNKLENFLREKVSGPLLLVLDDVWSDSFIKNFTFTITGYKIVVTSRMVFPNRDMFQFDPLSDEDAKTLFQRSAFPEGKRTRPTIHMDLVNQMVKCCKKHPLTLSVVGSSLDGKDETAWRSMIKDLSQGQSVLDLNVDILNRLERSFQALDDRFKEYYLDFGLFPEDQRIPATTLLNMWVHLYEHEDDGSDTLAKIFELSYRNLVNLMSIGLKKDPGTIVNYCEQQFVTQHDLLRQLAINLSSKLPIAQRTRLIINAHGEDLPTSISKVHEPMQARILSITTGESFASRWCNMKVPDVEVLVLNLMSKTYTLPHFFAEMQKLKVLNVTNYGLYPTEFENFQLLGCLSNLTRIRLERVTISSLSGPTLALVNLQKVSFIMCKIGNAFGQLSSNNENVWPRLVEIEMDYCQDLVEFPAMLCSSADLKKVSITNCNEMCGISEEFGNLTSLEILSLRSCTKLEKLPESITKLKKLTEVDISDCLSLSELPEGIGRLSSLRTINMKGCTGVHEIPTSVEELSNTQVICNEEISYHWQDFNNVEVIVVEEDRLETLMRII</sequence>
<keyword evidence="7" id="KW-1185">Reference proteome</keyword>
<dbReference type="InterPro" id="IPR002182">
    <property type="entry name" value="NB-ARC"/>
</dbReference>
<dbReference type="SUPFAM" id="SSF52058">
    <property type="entry name" value="L domain-like"/>
    <property type="match status" value="1"/>
</dbReference>
<dbReference type="PANTHER" id="PTHR36766:SF3">
    <property type="entry name" value="RPW8 DOMAIN-CONTAINING PROTEIN"/>
    <property type="match status" value="1"/>
</dbReference>
<organism evidence="6 7">
    <name type="scientific">Centaurea solstitialis</name>
    <name type="common">yellow star-thistle</name>
    <dbReference type="NCBI Taxonomy" id="347529"/>
    <lineage>
        <taxon>Eukaryota</taxon>
        <taxon>Viridiplantae</taxon>
        <taxon>Streptophyta</taxon>
        <taxon>Embryophyta</taxon>
        <taxon>Tracheophyta</taxon>
        <taxon>Spermatophyta</taxon>
        <taxon>Magnoliopsida</taxon>
        <taxon>eudicotyledons</taxon>
        <taxon>Gunneridae</taxon>
        <taxon>Pentapetalae</taxon>
        <taxon>asterids</taxon>
        <taxon>campanulids</taxon>
        <taxon>Asterales</taxon>
        <taxon>Asteraceae</taxon>
        <taxon>Carduoideae</taxon>
        <taxon>Cardueae</taxon>
        <taxon>Centaureinae</taxon>
        <taxon>Centaurea</taxon>
    </lineage>
</organism>
<dbReference type="GO" id="GO:0006952">
    <property type="term" value="P:defense response"/>
    <property type="evidence" value="ECO:0007669"/>
    <property type="project" value="UniProtKB-KW"/>
</dbReference>
<dbReference type="InterPro" id="IPR008808">
    <property type="entry name" value="Powdery_mildew-R_dom"/>
</dbReference>
<dbReference type="Gene3D" id="1.10.10.10">
    <property type="entry name" value="Winged helix-like DNA-binding domain superfamily/Winged helix DNA-binding domain"/>
    <property type="match status" value="1"/>
</dbReference>
<evidence type="ECO:0000313" key="7">
    <source>
        <dbReference type="Proteomes" id="UP001172457"/>
    </source>
</evidence>
<keyword evidence="2" id="KW-0433">Leucine-rich repeat</keyword>
<dbReference type="EMBL" id="JARYMX010000004">
    <property type="protein sequence ID" value="KAJ9552548.1"/>
    <property type="molecule type" value="Genomic_DNA"/>
</dbReference>
<dbReference type="PRINTS" id="PR00364">
    <property type="entry name" value="DISEASERSIST"/>
</dbReference>
<dbReference type="InterPro" id="IPR036388">
    <property type="entry name" value="WH-like_DNA-bd_sf"/>
</dbReference>
<dbReference type="SUPFAM" id="SSF52540">
    <property type="entry name" value="P-loop containing nucleoside triphosphate hydrolases"/>
    <property type="match status" value="1"/>
</dbReference>
<proteinExistence type="inferred from homology"/>
<accession>A0AA38TL96</accession>
<evidence type="ECO:0000256" key="2">
    <source>
        <dbReference type="ARBA" id="ARBA00022614"/>
    </source>
</evidence>
<dbReference type="AlphaFoldDB" id="A0AA38TL96"/>
<name>A0AA38TL96_9ASTR</name>
<reference evidence="6" key="1">
    <citation type="submission" date="2023-03" db="EMBL/GenBank/DDBJ databases">
        <title>Chromosome-scale reference genome and RAD-based genetic map of yellow starthistle (Centaurea solstitialis) reveal putative structural variation and QTLs associated with invader traits.</title>
        <authorList>
            <person name="Reatini B."/>
            <person name="Cang F.A."/>
            <person name="Jiang Q."/>
            <person name="Mckibben M.T.W."/>
            <person name="Barker M.S."/>
            <person name="Rieseberg L.H."/>
            <person name="Dlugosch K.M."/>
        </authorList>
    </citation>
    <scope>NUCLEOTIDE SEQUENCE</scope>
    <source>
        <strain evidence="6">CAN-66</strain>
        <tissue evidence="6">Leaf</tissue>
    </source>
</reference>
<keyword evidence="4" id="KW-0611">Plant defense</keyword>
<dbReference type="Pfam" id="PF00931">
    <property type="entry name" value="NB-ARC"/>
    <property type="match status" value="1"/>
</dbReference>
<evidence type="ECO:0000313" key="6">
    <source>
        <dbReference type="EMBL" id="KAJ9552548.1"/>
    </source>
</evidence>
<dbReference type="GO" id="GO:0043531">
    <property type="term" value="F:ADP binding"/>
    <property type="evidence" value="ECO:0007669"/>
    <property type="project" value="InterPro"/>
</dbReference>
<protein>
    <recommendedName>
        <fullName evidence="5">RPW8 domain-containing protein</fullName>
    </recommendedName>
</protein>
<evidence type="ECO:0000256" key="4">
    <source>
        <dbReference type="ARBA" id="ARBA00022821"/>
    </source>
</evidence>
<comment type="similarity">
    <text evidence="1">Belongs to the disease resistance NB-LRR family.</text>
</comment>
<dbReference type="Proteomes" id="UP001172457">
    <property type="component" value="Chromosome 4"/>
</dbReference>
<evidence type="ECO:0000256" key="3">
    <source>
        <dbReference type="ARBA" id="ARBA00022737"/>
    </source>
</evidence>
<feature type="domain" description="RPW8" evidence="5">
    <location>
        <begin position="1"/>
        <end position="148"/>
    </location>
</feature>
<dbReference type="Gene3D" id="1.10.8.430">
    <property type="entry name" value="Helical domain of apoptotic protease-activating factors"/>
    <property type="match status" value="1"/>
</dbReference>
<dbReference type="Gene3D" id="3.40.50.300">
    <property type="entry name" value="P-loop containing nucleotide triphosphate hydrolases"/>
    <property type="match status" value="1"/>
</dbReference>
<keyword evidence="3" id="KW-0677">Repeat</keyword>
<dbReference type="InterPro" id="IPR042197">
    <property type="entry name" value="Apaf_helical"/>
</dbReference>
<dbReference type="Gene3D" id="3.80.10.10">
    <property type="entry name" value="Ribonuclease Inhibitor"/>
    <property type="match status" value="1"/>
</dbReference>
<dbReference type="Pfam" id="PF05659">
    <property type="entry name" value="RPW8"/>
    <property type="match status" value="1"/>
</dbReference>
<dbReference type="PROSITE" id="PS51153">
    <property type="entry name" value="RPW8"/>
    <property type="match status" value="1"/>
</dbReference>
<evidence type="ECO:0000259" key="5">
    <source>
        <dbReference type="PROSITE" id="PS51153"/>
    </source>
</evidence>
<evidence type="ECO:0000256" key="1">
    <source>
        <dbReference type="ARBA" id="ARBA00008894"/>
    </source>
</evidence>